<geneLocation type="plasmid" evidence="3">
    <name>unnamed2</name>
</geneLocation>
<evidence type="ECO:0000313" key="4">
    <source>
        <dbReference type="Proteomes" id="UP000422569"/>
    </source>
</evidence>
<dbReference type="EMBL" id="CP044333">
    <property type="protein sequence ID" value="QGN00094.1"/>
    <property type="molecule type" value="Genomic_DNA"/>
</dbReference>
<name>A0A6B8MFZ6_9HYPH</name>
<reference evidence="3 4" key="1">
    <citation type="submission" date="2019-09" db="EMBL/GenBank/DDBJ databases">
        <title>Isolation and complete genome sequencing of Methylocystis species.</title>
        <authorList>
            <person name="Rumah B.L."/>
            <person name="Stead C.E."/>
            <person name="Stevens B.C."/>
            <person name="Minton N.P."/>
            <person name="Grosse-Honebrink A."/>
            <person name="Zhang Y."/>
        </authorList>
    </citation>
    <scope>NUCLEOTIDE SEQUENCE [LARGE SCALE GENOMIC DNA]</scope>
    <source>
        <strain evidence="3 4">BRCS2</strain>
        <plasmid evidence="3 4">unnamed2</plasmid>
    </source>
</reference>
<organism evidence="3 4">
    <name type="scientific">Methylocystis parvus</name>
    <dbReference type="NCBI Taxonomy" id="134"/>
    <lineage>
        <taxon>Bacteria</taxon>
        <taxon>Pseudomonadati</taxon>
        <taxon>Pseudomonadota</taxon>
        <taxon>Alphaproteobacteria</taxon>
        <taxon>Hyphomicrobiales</taxon>
        <taxon>Methylocystaceae</taxon>
        <taxon>Methylocystis</taxon>
    </lineage>
</organism>
<evidence type="ECO:0000256" key="2">
    <source>
        <dbReference type="SAM" id="SignalP"/>
    </source>
</evidence>
<protein>
    <recommendedName>
        <fullName evidence="5">HupE/UreJ family protein</fullName>
    </recommendedName>
</protein>
<dbReference type="AlphaFoldDB" id="A0A6B8MFZ6"/>
<gene>
    <name evidence="3" type="ORF">F7D14_21155</name>
</gene>
<sequence length="172" mass="18865">MISRRRLLLRPFIIGVISLAAGGAMAAGRDTVFMPHFTARLVDVHEVPSERVEWLEIEFASGAISQVETVLIRIDPWTCERPAYLSDANARRFVAKRCVSGGGPTNGSKGWDVKLDADGRQTYRIPIALPPGATPDPPFDIEVPISYATSGEEDEAPKETAAALTFRWTGRR</sequence>
<dbReference type="RefSeq" id="WP_020372474.1">
    <property type="nucleotide sequence ID" value="NZ_CP044333.1"/>
</dbReference>
<keyword evidence="4" id="KW-1185">Reference proteome</keyword>
<accession>A0A6B8MFZ6</accession>
<dbReference type="GeneID" id="42570977"/>
<evidence type="ECO:0008006" key="5">
    <source>
        <dbReference type="Google" id="ProtNLM"/>
    </source>
</evidence>
<feature type="chain" id="PRO_5025446647" description="HupE/UreJ family protein" evidence="2">
    <location>
        <begin position="27"/>
        <end position="172"/>
    </location>
</feature>
<proteinExistence type="predicted"/>
<feature type="region of interest" description="Disordered" evidence="1">
    <location>
        <begin position="149"/>
        <end position="172"/>
    </location>
</feature>
<evidence type="ECO:0000313" key="3">
    <source>
        <dbReference type="EMBL" id="QGN00094.1"/>
    </source>
</evidence>
<evidence type="ECO:0000256" key="1">
    <source>
        <dbReference type="SAM" id="MobiDB-lite"/>
    </source>
</evidence>
<dbReference type="KEGG" id="mpar:F7D14_21155"/>
<feature type="signal peptide" evidence="2">
    <location>
        <begin position="1"/>
        <end position="26"/>
    </location>
</feature>
<keyword evidence="2" id="KW-0732">Signal</keyword>
<keyword evidence="3" id="KW-0614">Plasmid</keyword>
<dbReference type="Proteomes" id="UP000422569">
    <property type="component" value="Plasmid unnamed2"/>
</dbReference>